<keyword evidence="8" id="KW-1185">Reference proteome</keyword>
<sequence length="127" mass="14968">MKQIILDYKKDPELFNETAREWATKICGRNDKCEVKSTQLRNFYDKVLELYDRSEIKKEPFEEVLPFVKMLNSKVEYASHRKSEGKPLINKAFAEMMGQCISQVDSPEKLRVFKLFFEAVIGFYKGK</sequence>
<dbReference type="EMBL" id="AP027370">
    <property type="protein sequence ID" value="BDY11958.1"/>
    <property type="molecule type" value="Genomic_DNA"/>
</dbReference>
<evidence type="ECO:0000256" key="4">
    <source>
        <dbReference type="ARBA" id="ARBA00022884"/>
    </source>
</evidence>
<dbReference type="NCBIfam" id="TIGR01870">
    <property type="entry name" value="cas_TM1810_Csm2"/>
    <property type="match status" value="1"/>
</dbReference>
<dbReference type="Proteomes" id="UP001321445">
    <property type="component" value="Chromosome"/>
</dbReference>
<evidence type="ECO:0000256" key="1">
    <source>
        <dbReference type="ARBA" id="ARBA00003640"/>
    </source>
</evidence>
<comment type="function">
    <text evidence="1">This subunit may be involved in monitoring complementarity of crRNA and target RNA.</text>
</comment>
<evidence type="ECO:0000313" key="7">
    <source>
        <dbReference type="EMBL" id="BDY11958.1"/>
    </source>
</evidence>
<keyword evidence="5" id="KW-0051">Antiviral defense</keyword>
<evidence type="ECO:0000256" key="6">
    <source>
        <dbReference type="ARBA" id="ARBA00031723"/>
    </source>
</evidence>
<protein>
    <recommendedName>
        <fullName evidence="3">CRISPR system Cms protein Csm2</fullName>
    </recommendedName>
    <alternativeName>
        <fullName evidence="6">CRISPR type III A-associated protein Csm2</fullName>
    </alternativeName>
</protein>
<evidence type="ECO:0000256" key="2">
    <source>
        <dbReference type="ARBA" id="ARBA00006896"/>
    </source>
</evidence>
<organism evidence="7 8">
    <name type="scientific">Hydrogenimonas cancrithermarum</name>
    <dbReference type="NCBI Taxonomy" id="2993563"/>
    <lineage>
        <taxon>Bacteria</taxon>
        <taxon>Pseudomonadati</taxon>
        <taxon>Campylobacterota</taxon>
        <taxon>Epsilonproteobacteria</taxon>
        <taxon>Campylobacterales</taxon>
        <taxon>Hydrogenimonadaceae</taxon>
        <taxon>Hydrogenimonas</taxon>
    </lineage>
</organism>
<dbReference type="Pfam" id="PF03750">
    <property type="entry name" value="Csm2_III-A"/>
    <property type="match status" value="1"/>
</dbReference>
<reference evidence="7 8" key="1">
    <citation type="submission" date="2023-03" db="EMBL/GenBank/DDBJ databases">
        <title>Description of Hydrogenimonas sp. ISO32.</title>
        <authorList>
            <person name="Mino S."/>
            <person name="Fukazawa S."/>
            <person name="Sawabe T."/>
        </authorList>
    </citation>
    <scope>NUCLEOTIDE SEQUENCE [LARGE SCALE GENOMIC DNA]</scope>
    <source>
        <strain evidence="7 8">ISO32</strain>
    </source>
</reference>
<accession>A0ABM8FI51</accession>
<gene>
    <name evidence="7" type="ORF">HCR_02700</name>
</gene>
<proteinExistence type="inferred from homology"/>
<evidence type="ECO:0000313" key="8">
    <source>
        <dbReference type="Proteomes" id="UP001321445"/>
    </source>
</evidence>
<comment type="similarity">
    <text evidence="2">Belongs to the CRISPR-associated Csm2 family.</text>
</comment>
<name>A0ABM8FI51_9BACT</name>
<keyword evidence="4" id="KW-0694">RNA-binding</keyword>
<dbReference type="RefSeq" id="WP_286337170.1">
    <property type="nucleotide sequence ID" value="NZ_AP027370.1"/>
</dbReference>
<evidence type="ECO:0000256" key="3">
    <source>
        <dbReference type="ARBA" id="ARBA00016118"/>
    </source>
</evidence>
<dbReference type="InterPro" id="IPR010149">
    <property type="entry name" value="CRISPR-assoc_prot_Csm2_III-A"/>
</dbReference>
<evidence type="ECO:0000256" key="5">
    <source>
        <dbReference type="ARBA" id="ARBA00023118"/>
    </source>
</evidence>